<evidence type="ECO:0000256" key="1">
    <source>
        <dbReference type="SAM" id="MobiDB-lite"/>
    </source>
</evidence>
<dbReference type="SUPFAM" id="SSF89372">
    <property type="entry name" value="Fucose-specific lectin"/>
    <property type="match status" value="2"/>
</dbReference>
<sequence length="447" mass="47295">MPLYSVNDLAGGNPGENRPTPRTLPEPDESRTMPIPRIGRRKAERRRLLLLGSVGALLVAAPIALIGFFDDQEPIAAPGSVSPPGSSVPAGGGVMNGYSKEPASRVVPDSGWRLTHVARSKAGTVVRTHHSGKIEDTTTGWVDLGGSAGGDPVALTDVQGRMAAFVVSTEGVLTYDPQIDPDAEQPGTWLELGGRDLVGTPAVAQDSLGRMFAFVRSADGTVWETHETTAGTGAWSGLQDTGVPPVQDDPVVHINAQDELTLFALGTDGVLRTRSQHQPGGDTWSPPRAIHGTVGTSPAVAIDFQDRLQLFALDPSGEVRQSTELGPYDRWTDWRGWESWRTGPALFAERPGVAMDAKGSLVVFARDAGGAVHESFQSGPGRTGWKEWKDRGGDVVELTAVARDFSKRLCVYGIGSDGSLTRIRQSGPAAGPWTSWATDLAGDLATG</sequence>
<evidence type="ECO:0000259" key="3">
    <source>
        <dbReference type="Pfam" id="PF26607"/>
    </source>
</evidence>
<dbReference type="RefSeq" id="WP_344931323.1">
    <property type="nucleotide sequence ID" value="NZ_BAAAYK010000038.1"/>
</dbReference>
<keyword evidence="2" id="KW-1133">Transmembrane helix</keyword>
<feature type="region of interest" description="Disordered" evidence="1">
    <location>
        <begin position="1"/>
        <end position="34"/>
    </location>
</feature>
<reference evidence="5" key="1">
    <citation type="journal article" date="2019" name="Int. J. Syst. Evol. Microbiol.">
        <title>The Global Catalogue of Microorganisms (GCM) 10K type strain sequencing project: providing services to taxonomists for standard genome sequencing and annotation.</title>
        <authorList>
            <consortium name="The Broad Institute Genomics Platform"/>
            <consortium name="The Broad Institute Genome Sequencing Center for Infectious Disease"/>
            <person name="Wu L."/>
            <person name="Ma J."/>
        </authorList>
    </citation>
    <scope>NUCLEOTIDE SEQUENCE [LARGE SCALE GENOMIC DNA]</scope>
    <source>
        <strain evidence="5">JCM 9687</strain>
    </source>
</reference>
<dbReference type="CDD" id="cd22954">
    <property type="entry name" value="PLL_lectin"/>
    <property type="match status" value="1"/>
</dbReference>
<gene>
    <name evidence="4" type="ORF">GCM10020366_68940</name>
</gene>
<comment type="caution">
    <text evidence="4">The sequence shown here is derived from an EMBL/GenBank/DDBJ whole genome shotgun (WGS) entry which is preliminary data.</text>
</comment>
<proteinExistence type="predicted"/>
<dbReference type="EMBL" id="BAAAYK010000038">
    <property type="protein sequence ID" value="GAA3366163.1"/>
    <property type="molecule type" value="Genomic_DNA"/>
</dbReference>
<dbReference type="InterPro" id="IPR058502">
    <property type="entry name" value="PLL-like_beta-prop"/>
</dbReference>
<evidence type="ECO:0000313" key="5">
    <source>
        <dbReference type="Proteomes" id="UP001500483"/>
    </source>
</evidence>
<name>A0ABP6S286_9PSEU</name>
<dbReference type="Proteomes" id="UP001500483">
    <property type="component" value="Unassembled WGS sequence"/>
</dbReference>
<feature type="domain" description="PLL-like beta propeller" evidence="3">
    <location>
        <begin position="136"/>
        <end position="336"/>
    </location>
</feature>
<evidence type="ECO:0000313" key="4">
    <source>
        <dbReference type="EMBL" id="GAA3366163.1"/>
    </source>
</evidence>
<protein>
    <recommendedName>
        <fullName evidence="3">PLL-like beta propeller domain-containing protein</fullName>
    </recommendedName>
</protein>
<keyword evidence="2" id="KW-0812">Transmembrane</keyword>
<dbReference type="Gene3D" id="2.120.10.70">
    <property type="entry name" value="Fucose-specific lectin"/>
    <property type="match status" value="1"/>
</dbReference>
<accession>A0ABP6S286</accession>
<feature type="transmembrane region" description="Helical" evidence="2">
    <location>
        <begin position="48"/>
        <end position="69"/>
    </location>
</feature>
<evidence type="ECO:0000256" key="2">
    <source>
        <dbReference type="SAM" id="Phobius"/>
    </source>
</evidence>
<dbReference type="Pfam" id="PF26607">
    <property type="entry name" value="DUF8189"/>
    <property type="match status" value="1"/>
</dbReference>
<keyword evidence="2" id="KW-0472">Membrane</keyword>
<organism evidence="4 5">
    <name type="scientific">Saccharopolyspora gregorii</name>
    <dbReference type="NCBI Taxonomy" id="33914"/>
    <lineage>
        <taxon>Bacteria</taxon>
        <taxon>Bacillati</taxon>
        <taxon>Actinomycetota</taxon>
        <taxon>Actinomycetes</taxon>
        <taxon>Pseudonocardiales</taxon>
        <taxon>Pseudonocardiaceae</taxon>
        <taxon>Saccharopolyspora</taxon>
    </lineage>
</organism>
<keyword evidence="5" id="KW-1185">Reference proteome</keyword>